<dbReference type="SUPFAM" id="SSF63882">
    <property type="entry name" value="MoeA N-terminal region -like"/>
    <property type="match status" value="1"/>
</dbReference>
<dbReference type="InterPro" id="IPR005111">
    <property type="entry name" value="MoeA_C_domain_IV"/>
</dbReference>
<keyword evidence="9" id="KW-1185">Reference proteome</keyword>
<evidence type="ECO:0000256" key="3">
    <source>
        <dbReference type="ARBA" id="ARBA00010763"/>
    </source>
</evidence>
<evidence type="ECO:0000256" key="4">
    <source>
        <dbReference type="ARBA" id="ARBA00023150"/>
    </source>
</evidence>
<keyword evidence="6" id="KW-0460">Magnesium</keyword>
<reference evidence="8 9" key="1">
    <citation type="submission" date="2020-08" db="EMBL/GenBank/DDBJ databases">
        <title>Genomic Encyclopedia of Type Strains, Phase IV (KMG-IV): sequencing the most valuable type-strain genomes for metagenomic binning, comparative biology and taxonomic classification.</title>
        <authorList>
            <person name="Goeker M."/>
        </authorList>
    </citation>
    <scope>NUCLEOTIDE SEQUENCE [LARGE SCALE GENOMIC DNA]</scope>
    <source>
        <strain evidence="8 9">DSM 27203</strain>
    </source>
</reference>
<proteinExistence type="inferred from homology"/>
<dbReference type="InterPro" id="IPR036425">
    <property type="entry name" value="MoaB/Mog-like_dom_sf"/>
</dbReference>
<keyword evidence="4 6" id="KW-0501">Molybdenum cofactor biosynthesis</keyword>
<dbReference type="Gene3D" id="3.90.105.10">
    <property type="entry name" value="Molybdopterin biosynthesis moea protein, domain 2"/>
    <property type="match status" value="1"/>
</dbReference>
<keyword evidence="6" id="KW-0479">Metal-binding</keyword>
<dbReference type="InterPro" id="IPR005110">
    <property type="entry name" value="MoeA_linker/N"/>
</dbReference>
<dbReference type="Gene3D" id="2.170.190.11">
    <property type="entry name" value="Molybdopterin biosynthesis moea protein, domain 3"/>
    <property type="match status" value="1"/>
</dbReference>
<protein>
    <recommendedName>
        <fullName evidence="6">Molybdopterin molybdenumtransferase</fullName>
        <ecNumber evidence="6">2.10.1.1</ecNumber>
    </recommendedName>
</protein>
<comment type="similarity">
    <text evidence="3 6">Belongs to the MoeA family.</text>
</comment>
<comment type="cofactor">
    <cofactor evidence="6">
        <name>Mg(2+)</name>
        <dbReference type="ChEBI" id="CHEBI:18420"/>
    </cofactor>
</comment>
<dbReference type="GO" id="GO:0005829">
    <property type="term" value="C:cytosol"/>
    <property type="evidence" value="ECO:0007669"/>
    <property type="project" value="TreeGrafter"/>
</dbReference>
<dbReference type="EMBL" id="JACIJI010000009">
    <property type="protein sequence ID" value="MBB5720176.1"/>
    <property type="molecule type" value="Genomic_DNA"/>
</dbReference>
<dbReference type="AlphaFoldDB" id="A0A840Z3B0"/>
<evidence type="ECO:0000259" key="7">
    <source>
        <dbReference type="SMART" id="SM00852"/>
    </source>
</evidence>
<sequence>MISFDQALALVEASVASLPGEDVPLAEAAGRVLAVPVFARREAPFSDVAAMDGYAVHDGSTTAGMQLAVIGESRAGAGFSGAVQPGQAIRIFTGAPMPKGADRVIMQEYAMQEGDTVRFAEGYGPGWHVRAAGSDFSAGDLLLDVGTRLGPRAIVAAAAADQAMLKVSAQPKVAIIGTGDELAPPGEAHLRADAIPESVTYGIAALAKQAGARVVARMIGEDSLPALERLAGDMLDKADVVIVTGGASVGERDFAKPMFAPHGMELLFSKVAMKPGKPVWLGRAKGKWVLGLPGNPTSAMVTARLFLRALLAGLQGQSITQVLQWRALPLACQMPATGGRETFIRARWDADGLRSLSNQDSGVQLALAQADWLIRSAPNSPALDVGGMVTALEF</sequence>
<dbReference type="InterPro" id="IPR001453">
    <property type="entry name" value="MoaB/Mog_dom"/>
</dbReference>
<keyword evidence="6" id="KW-0500">Molybdenum</keyword>
<dbReference type="PANTHER" id="PTHR10192">
    <property type="entry name" value="MOLYBDOPTERIN BIOSYNTHESIS PROTEIN"/>
    <property type="match status" value="1"/>
</dbReference>
<accession>A0A840Z3B0</accession>
<evidence type="ECO:0000256" key="5">
    <source>
        <dbReference type="ARBA" id="ARBA00047317"/>
    </source>
</evidence>
<dbReference type="Pfam" id="PF03454">
    <property type="entry name" value="MoeA_C"/>
    <property type="match status" value="1"/>
</dbReference>
<dbReference type="Proteomes" id="UP000554342">
    <property type="component" value="Unassembled WGS sequence"/>
</dbReference>
<dbReference type="SMART" id="SM00852">
    <property type="entry name" value="MoCF_biosynth"/>
    <property type="match status" value="1"/>
</dbReference>
<dbReference type="Gene3D" id="3.40.980.10">
    <property type="entry name" value="MoaB/Mog-like domain"/>
    <property type="match status" value="1"/>
</dbReference>
<dbReference type="Pfam" id="PF00994">
    <property type="entry name" value="MoCF_biosynth"/>
    <property type="match status" value="1"/>
</dbReference>
<dbReference type="EC" id="2.10.1.1" evidence="6"/>
<comment type="caution">
    <text evidence="8">The sequence shown here is derived from an EMBL/GenBank/DDBJ whole genome shotgun (WGS) entry which is preliminary data.</text>
</comment>
<dbReference type="InterPro" id="IPR036688">
    <property type="entry name" value="MoeA_C_domain_IV_sf"/>
</dbReference>
<organism evidence="8 9">
    <name type="scientific">Stakelama sediminis</name>
    <dbReference type="NCBI Taxonomy" id="463200"/>
    <lineage>
        <taxon>Bacteria</taxon>
        <taxon>Pseudomonadati</taxon>
        <taxon>Pseudomonadota</taxon>
        <taxon>Alphaproteobacteria</taxon>
        <taxon>Sphingomonadales</taxon>
        <taxon>Sphingomonadaceae</taxon>
        <taxon>Stakelama</taxon>
    </lineage>
</organism>
<comment type="pathway">
    <text evidence="2 6">Cofactor biosynthesis; molybdopterin biosynthesis.</text>
</comment>
<evidence type="ECO:0000313" key="8">
    <source>
        <dbReference type="EMBL" id="MBB5720176.1"/>
    </source>
</evidence>
<dbReference type="CDD" id="cd00887">
    <property type="entry name" value="MoeA"/>
    <property type="match status" value="1"/>
</dbReference>
<dbReference type="InterPro" id="IPR036135">
    <property type="entry name" value="MoeA_linker/N_sf"/>
</dbReference>
<comment type="catalytic activity">
    <reaction evidence="5">
        <text>adenylyl-molybdopterin + molybdate = Mo-molybdopterin + AMP + H(+)</text>
        <dbReference type="Rhea" id="RHEA:35047"/>
        <dbReference type="ChEBI" id="CHEBI:15378"/>
        <dbReference type="ChEBI" id="CHEBI:36264"/>
        <dbReference type="ChEBI" id="CHEBI:62727"/>
        <dbReference type="ChEBI" id="CHEBI:71302"/>
        <dbReference type="ChEBI" id="CHEBI:456215"/>
        <dbReference type="EC" id="2.10.1.1"/>
    </reaction>
</comment>
<dbReference type="SUPFAM" id="SSF53218">
    <property type="entry name" value="Molybdenum cofactor biosynthesis proteins"/>
    <property type="match status" value="1"/>
</dbReference>
<dbReference type="Pfam" id="PF03453">
    <property type="entry name" value="MoeA_N"/>
    <property type="match status" value="1"/>
</dbReference>
<dbReference type="GO" id="GO:0006777">
    <property type="term" value="P:Mo-molybdopterin cofactor biosynthetic process"/>
    <property type="evidence" value="ECO:0007669"/>
    <property type="project" value="UniProtKB-UniRule"/>
</dbReference>
<evidence type="ECO:0000256" key="1">
    <source>
        <dbReference type="ARBA" id="ARBA00002901"/>
    </source>
</evidence>
<name>A0A840Z3B0_9SPHN</name>
<dbReference type="SUPFAM" id="SSF63867">
    <property type="entry name" value="MoeA C-terminal domain-like"/>
    <property type="match status" value="1"/>
</dbReference>
<evidence type="ECO:0000313" key="9">
    <source>
        <dbReference type="Proteomes" id="UP000554342"/>
    </source>
</evidence>
<comment type="function">
    <text evidence="1 6">Catalyzes the insertion of molybdate into adenylated molybdopterin with the concomitant release of AMP.</text>
</comment>
<feature type="domain" description="MoaB/Mog" evidence="7">
    <location>
        <begin position="174"/>
        <end position="313"/>
    </location>
</feature>
<evidence type="ECO:0000256" key="2">
    <source>
        <dbReference type="ARBA" id="ARBA00005046"/>
    </source>
</evidence>
<dbReference type="PANTHER" id="PTHR10192:SF5">
    <property type="entry name" value="GEPHYRIN"/>
    <property type="match status" value="1"/>
</dbReference>
<dbReference type="UniPathway" id="UPA00344"/>
<dbReference type="Gene3D" id="2.40.340.10">
    <property type="entry name" value="MoeA, C-terminal, domain IV"/>
    <property type="match status" value="1"/>
</dbReference>
<dbReference type="GO" id="GO:0046872">
    <property type="term" value="F:metal ion binding"/>
    <property type="evidence" value="ECO:0007669"/>
    <property type="project" value="UniProtKB-UniRule"/>
</dbReference>
<dbReference type="GO" id="GO:0061599">
    <property type="term" value="F:molybdopterin molybdotransferase activity"/>
    <property type="evidence" value="ECO:0007669"/>
    <property type="project" value="UniProtKB-UniRule"/>
</dbReference>
<keyword evidence="6 8" id="KW-0808">Transferase</keyword>
<dbReference type="RefSeq" id="WP_184005774.1">
    <property type="nucleotide sequence ID" value="NZ_BAABIF010000007.1"/>
</dbReference>
<dbReference type="InterPro" id="IPR038987">
    <property type="entry name" value="MoeA-like"/>
</dbReference>
<gene>
    <name evidence="8" type="ORF">FHR23_003138</name>
</gene>
<evidence type="ECO:0000256" key="6">
    <source>
        <dbReference type="RuleBase" id="RU365090"/>
    </source>
</evidence>